<comment type="caution">
    <text evidence="2">The sequence shown here is derived from an EMBL/GenBank/DDBJ whole genome shotgun (WGS) entry which is preliminary data.</text>
</comment>
<sequence length="182" mass="19968">MLQDQGNRGKEYCDLTARGDIIELGPEVRQQNAHGSGGPKLIRQRGCPGWTEVHLGLSGVGHTGIRAALGSLYSLLETLTKVSEDLDSPPRRMAEVVTGHPPVKNTGGIREDPPPTYESRESVVNGRRHKRIPVPGHDSGGPLKGYRTLGKSLDSTKKKKRKEEIQARRHLEIPSFSPNEDN</sequence>
<reference evidence="2" key="1">
    <citation type="journal article" date="2021" name="Nat. Commun.">
        <title>Genetic determinants of endophytism in the Arabidopsis root mycobiome.</title>
        <authorList>
            <person name="Mesny F."/>
            <person name="Miyauchi S."/>
            <person name="Thiergart T."/>
            <person name="Pickel B."/>
            <person name="Atanasova L."/>
            <person name="Karlsson M."/>
            <person name="Huettel B."/>
            <person name="Barry K.W."/>
            <person name="Haridas S."/>
            <person name="Chen C."/>
            <person name="Bauer D."/>
            <person name="Andreopoulos W."/>
            <person name="Pangilinan J."/>
            <person name="LaButti K."/>
            <person name="Riley R."/>
            <person name="Lipzen A."/>
            <person name="Clum A."/>
            <person name="Drula E."/>
            <person name="Henrissat B."/>
            <person name="Kohler A."/>
            <person name="Grigoriev I.V."/>
            <person name="Martin F.M."/>
            <person name="Hacquard S."/>
        </authorList>
    </citation>
    <scope>NUCLEOTIDE SEQUENCE</scope>
    <source>
        <strain evidence="2">MPI-CAGE-AT-0023</strain>
    </source>
</reference>
<dbReference type="AlphaFoldDB" id="A0A9P9K922"/>
<feature type="compositionally biased region" description="Basic and acidic residues" evidence="1">
    <location>
        <begin position="162"/>
        <end position="172"/>
    </location>
</feature>
<feature type="region of interest" description="Disordered" evidence="1">
    <location>
        <begin position="90"/>
        <end position="182"/>
    </location>
</feature>
<evidence type="ECO:0000313" key="3">
    <source>
        <dbReference type="Proteomes" id="UP000720189"/>
    </source>
</evidence>
<keyword evidence="3" id="KW-1185">Reference proteome</keyword>
<accession>A0A9P9K922</accession>
<dbReference type="RefSeq" id="XP_046050089.1">
    <property type="nucleotide sequence ID" value="XM_046190053.1"/>
</dbReference>
<feature type="compositionally biased region" description="Basic and acidic residues" evidence="1">
    <location>
        <begin position="109"/>
        <end position="121"/>
    </location>
</feature>
<name>A0A9P9K922_FUSRE</name>
<dbReference type="EMBL" id="JAGMUX010000007">
    <property type="protein sequence ID" value="KAH7253842.1"/>
    <property type="molecule type" value="Genomic_DNA"/>
</dbReference>
<dbReference type="GeneID" id="70220007"/>
<gene>
    <name evidence="2" type="ORF">BKA55DRAFT_538698</name>
</gene>
<proteinExistence type="predicted"/>
<evidence type="ECO:0000256" key="1">
    <source>
        <dbReference type="SAM" id="MobiDB-lite"/>
    </source>
</evidence>
<evidence type="ECO:0000313" key="2">
    <source>
        <dbReference type="EMBL" id="KAH7253842.1"/>
    </source>
</evidence>
<protein>
    <submittedName>
        <fullName evidence="2">Uncharacterized protein</fullName>
    </submittedName>
</protein>
<organism evidence="2 3">
    <name type="scientific">Fusarium redolens</name>
    <dbReference type="NCBI Taxonomy" id="48865"/>
    <lineage>
        <taxon>Eukaryota</taxon>
        <taxon>Fungi</taxon>
        <taxon>Dikarya</taxon>
        <taxon>Ascomycota</taxon>
        <taxon>Pezizomycotina</taxon>
        <taxon>Sordariomycetes</taxon>
        <taxon>Hypocreomycetidae</taxon>
        <taxon>Hypocreales</taxon>
        <taxon>Nectriaceae</taxon>
        <taxon>Fusarium</taxon>
        <taxon>Fusarium redolens species complex</taxon>
    </lineage>
</organism>
<dbReference type="Proteomes" id="UP000720189">
    <property type="component" value="Unassembled WGS sequence"/>
</dbReference>